<dbReference type="EMBL" id="CAXITT010000094">
    <property type="protein sequence ID" value="CAL1531611.1"/>
    <property type="molecule type" value="Genomic_DNA"/>
</dbReference>
<accession>A0AAV2HHJ2</accession>
<protein>
    <submittedName>
        <fullName evidence="1">Uncharacterized protein</fullName>
    </submittedName>
</protein>
<comment type="caution">
    <text evidence="1">The sequence shown here is derived from an EMBL/GenBank/DDBJ whole genome shotgun (WGS) entry which is preliminary data.</text>
</comment>
<sequence length="637" mass="71422">MILLCLTTDQGSTPTIRSETLPVDFYTTVESVPFIEIDATCKRTLQNGKPFRVTSDYERKMLVSYGNASLYLGYINSTTELLWLDTGEDNVCSAVAVGSSKFVQHEYTPMPCGTRLRVLCQLKKSYNDTSPPKLKITANWPGVMVIGNEIQAPSRLARQFGSLSDANGTPIQNDVSIECVTSIGPLQAVTFYKNGIPFMSQDGMPSTVGHYFNLTVQENEFSASGDSDIDLNQYLHCEINNLKDGSTQQSDFAFIRLTDYEIYSLHIDLMSNDMADKLAVVMLEASLLNQWTPQTFVASSRNLSLDPTLTITRSLSNGSTLVDLQNSLNDVVKPLQRWRIKPMMFTKSLVAYFYQNASETQTIEDMNQTMLELASKNIMELFRKRKDELQQFNVASVQVRSIDWCWPVNLSDTISNAGYNLPKSTVGTVWKSPSTCAQDRQPLVTMACEGDKIIGLHWSRHVNPLCDYYSANNSERTDVTYWLQDIAMRDINNSNVEEIVNLTRRIILTELDIIRVIPEDVRYIADIFQKISYISVKTPATVQGMLDVAAFMRNFPDHVLTESQRLGNATNRILKSLDLSGGQVEIGTDQNYLRITSGGLGLEVWNLSRINDSTLVLGIKILSGDKTEVLTSENLRT</sequence>
<proteinExistence type="predicted"/>
<feature type="non-terminal residue" evidence="1">
    <location>
        <position position="637"/>
    </location>
</feature>
<name>A0AAV2HHJ2_LYMST</name>
<organism evidence="1 2">
    <name type="scientific">Lymnaea stagnalis</name>
    <name type="common">Great pond snail</name>
    <name type="synonym">Helix stagnalis</name>
    <dbReference type="NCBI Taxonomy" id="6523"/>
    <lineage>
        <taxon>Eukaryota</taxon>
        <taxon>Metazoa</taxon>
        <taxon>Spiralia</taxon>
        <taxon>Lophotrochozoa</taxon>
        <taxon>Mollusca</taxon>
        <taxon>Gastropoda</taxon>
        <taxon>Heterobranchia</taxon>
        <taxon>Euthyneura</taxon>
        <taxon>Panpulmonata</taxon>
        <taxon>Hygrophila</taxon>
        <taxon>Lymnaeoidea</taxon>
        <taxon>Lymnaeidae</taxon>
        <taxon>Lymnaea</taxon>
    </lineage>
</organism>
<keyword evidence="2" id="KW-1185">Reference proteome</keyword>
<dbReference type="AlphaFoldDB" id="A0AAV2HHJ2"/>
<reference evidence="1 2" key="1">
    <citation type="submission" date="2024-04" db="EMBL/GenBank/DDBJ databases">
        <authorList>
            <consortium name="Genoscope - CEA"/>
            <person name="William W."/>
        </authorList>
    </citation>
    <scope>NUCLEOTIDE SEQUENCE [LARGE SCALE GENOMIC DNA]</scope>
</reference>
<gene>
    <name evidence="1" type="ORF">GSLYS_00005706001</name>
</gene>
<dbReference type="Proteomes" id="UP001497497">
    <property type="component" value="Unassembled WGS sequence"/>
</dbReference>
<evidence type="ECO:0000313" key="2">
    <source>
        <dbReference type="Proteomes" id="UP001497497"/>
    </source>
</evidence>
<evidence type="ECO:0000313" key="1">
    <source>
        <dbReference type="EMBL" id="CAL1531611.1"/>
    </source>
</evidence>